<dbReference type="EMBL" id="JAKLTQ010000025">
    <property type="protein sequence ID" value="MCG2624470.1"/>
    <property type="molecule type" value="Genomic_DNA"/>
</dbReference>
<evidence type="ECO:0000313" key="2">
    <source>
        <dbReference type="EMBL" id="MCG2624470.1"/>
    </source>
</evidence>
<evidence type="ECO:0000259" key="1">
    <source>
        <dbReference type="Pfam" id="PF07110"/>
    </source>
</evidence>
<gene>
    <name evidence="2" type="ORF">LVY72_21510</name>
</gene>
<dbReference type="InterPro" id="IPR011008">
    <property type="entry name" value="Dimeric_a/b-barrel"/>
</dbReference>
<proteinExistence type="predicted"/>
<keyword evidence="3" id="KW-1185">Reference proteome</keyword>
<organism evidence="2 3">
    <name type="scientific">Arthrobacter hankyongi</name>
    <dbReference type="NCBI Taxonomy" id="2904801"/>
    <lineage>
        <taxon>Bacteria</taxon>
        <taxon>Bacillati</taxon>
        <taxon>Actinomycetota</taxon>
        <taxon>Actinomycetes</taxon>
        <taxon>Micrococcales</taxon>
        <taxon>Micrococcaceae</taxon>
        <taxon>Arthrobacter</taxon>
    </lineage>
</organism>
<feature type="domain" description="EthD" evidence="1">
    <location>
        <begin position="13"/>
        <end position="91"/>
    </location>
</feature>
<protein>
    <submittedName>
        <fullName evidence="2">EthD family reductase</fullName>
    </submittedName>
</protein>
<comment type="caution">
    <text evidence="2">The sequence shown here is derived from an EMBL/GenBank/DDBJ whole genome shotgun (WGS) entry which is preliminary data.</text>
</comment>
<dbReference type="RefSeq" id="WP_237826400.1">
    <property type="nucleotide sequence ID" value="NZ_JAKLTQ010000025.1"/>
</dbReference>
<dbReference type="SUPFAM" id="SSF54909">
    <property type="entry name" value="Dimeric alpha+beta barrel"/>
    <property type="match status" value="1"/>
</dbReference>
<name>A0ABS9LCT5_9MICC</name>
<reference evidence="2" key="1">
    <citation type="submission" date="2022-01" db="EMBL/GenBank/DDBJ databases">
        <authorList>
            <person name="Jo J.-H."/>
            <person name="Im W.-T."/>
        </authorList>
    </citation>
    <scope>NUCLEOTIDE SEQUENCE</scope>
    <source>
        <strain evidence="2">I2-34</strain>
    </source>
</reference>
<dbReference type="Gene3D" id="3.30.70.100">
    <property type="match status" value="1"/>
</dbReference>
<dbReference type="Proteomes" id="UP001165368">
    <property type="component" value="Unassembled WGS sequence"/>
</dbReference>
<accession>A0ABS9LCT5</accession>
<dbReference type="Pfam" id="PF07110">
    <property type="entry name" value="EthD"/>
    <property type="match status" value="1"/>
</dbReference>
<dbReference type="NCBIfam" id="TIGR02118">
    <property type="entry name" value="EthD family reductase"/>
    <property type="match status" value="1"/>
</dbReference>
<dbReference type="InterPro" id="IPR009799">
    <property type="entry name" value="EthD_dom"/>
</dbReference>
<sequence length="199" mass="22094">MLRKRIALLQRRSDMSFQDFDQHWATGHAEIISTLPGLKEYVQNSVRSFWTDGDPAATVDGVVEVWFDDTAVSSPENHTSREQQDDEVRFIRTLTAFTVTNRESYDARAKIWVLSPEPLGNLPVAAAGQEAMAAVPEPGFSLMERPRLLREPAAPASVVVYPVRAGDADELFNAVVDSASRDPASKGVRVLQTVSRRVR</sequence>
<evidence type="ECO:0000313" key="3">
    <source>
        <dbReference type="Proteomes" id="UP001165368"/>
    </source>
</evidence>